<accession>A0ABU7A7B0</accession>
<gene>
    <name evidence="1" type="ORF">ATANTOWER_012449</name>
</gene>
<protein>
    <submittedName>
        <fullName evidence="1">Uncharacterized protein</fullName>
    </submittedName>
</protein>
<comment type="caution">
    <text evidence="1">The sequence shown here is derived from an EMBL/GenBank/DDBJ whole genome shotgun (WGS) entry which is preliminary data.</text>
</comment>
<dbReference type="Proteomes" id="UP001345963">
    <property type="component" value="Unassembled WGS sequence"/>
</dbReference>
<sequence>MSKHVLAGERNDSLLTGKTSSRTLVCMSGHLPNLLGVCSCLVRSAVGPSSLYVCSHRDHRTKSTFQHSSLSLHQQALLLCSVRFTPPFFLCFVLVILPN</sequence>
<name>A0ABU7A7B0_9TELE</name>
<organism evidence="1 2">
    <name type="scientific">Ataeniobius toweri</name>
    <dbReference type="NCBI Taxonomy" id="208326"/>
    <lineage>
        <taxon>Eukaryota</taxon>
        <taxon>Metazoa</taxon>
        <taxon>Chordata</taxon>
        <taxon>Craniata</taxon>
        <taxon>Vertebrata</taxon>
        <taxon>Euteleostomi</taxon>
        <taxon>Actinopterygii</taxon>
        <taxon>Neopterygii</taxon>
        <taxon>Teleostei</taxon>
        <taxon>Neoteleostei</taxon>
        <taxon>Acanthomorphata</taxon>
        <taxon>Ovalentaria</taxon>
        <taxon>Atherinomorphae</taxon>
        <taxon>Cyprinodontiformes</taxon>
        <taxon>Goodeidae</taxon>
        <taxon>Ataeniobius</taxon>
    </lineage>
</organism>
<evidence type="ECO:0000313" key="1">
    <source>
        <dbReference type="EMBL" id="MED6233485.1"/>
    </source>
</evidence>
<reference evidence="1 2" key="1">
    <citation type="submission" date="2021-07" db="EMBL/GenBank/DDBJ databases">
        <authorList>
            <person name="Palmer J.M."/>
        </authorList>
    </citation>
    <scope>NUCLEOTIDE SEQUENCE [LARGE SCALE GENOMIC DNA]</scope>
    <source>
        <strain evidence="1 2">AT_MEX2019</strain>
        <tissue evidence="1">Muscle</tissue>
    </source>
</reference>
<proteinExistence type="predicted"/>
<keyword evidence="2" id="KW-1185">Reference proteome</keyword>
<dbReference type="EMBL" id="JAHUTI010002649">
    <property type="protein sequence ID" value="MED6233485.1"/>
    <property type="molecule type" value="Genomic_DNA"/>
</dbReference>
<evidence type="ECO:0000313" key="2">
    <source>
        <dbReference type="Proteomes" id="UP001345963"/>
    </source>
</evidence>